<dbReference type="InterPro" id="IPR036388">
    <property type="entry name" value="WH-like_DNA-bd_sf"/>
</dbReference>
<dbReference type="Pfam" id="PF09012">
    <property type="entry name" value="FeoC"/>
    <property type="match status" value="1"/>
</dbReference>
<dbReference type="EMBL" id="CP157947">
    <property type="protein sequence ID" value="XBS71610.1"/>
    <property type="molecule type" value="Genomic_DNA"/>
</dbReference>
<dbReference type="AlphaFoldDB" id="A0AAU7QET5"/>
<proteinExistence type="predicted"/>
<gene>
    <name evidence="2" type="ORF">ABK905_12300</name>
</gene>
<protein>
    <submittedName>
        <fullName evidence="2">FeoC-like transcriptional regulator</fullName>
    </submittedName>
</protein>
<sequence length="79" mass="9136">MNLMELRDYIRDKKRVSLLDVSTHFHSDPQVVSGMLDIWLQKNKIISYTVKSAKCGGCCCCDPDSNQIYEWKETAHVDQ</sequence>
<dbReference type="InterPro" id="IPR036390">
    <property type="entry name" value="WH_DNA-bd_sf"/>
</dbReference>
<evidence type="ECO:0000259" key="1">
    <source>
        <dbReference type="Pfam" id="PF09012"/>
    </source>
</evidence>
<dbReference type="Gene3D" id="1.10.10.10">
    <property type="entry name" value="Winged helix-like DNA-binding domain superfamily/Winged helix DNA-binding domain"/>
    <property type="match status" value="1"/>
</dbReference>
<feature type="domain" description="Transcriptional regulator HTH-type FeoC" evidence="1">
    <location>
        <begin position="3"/>
        <end position="70"/>
    </location>
</feature>
<name>A0AAU7QET5_9GAMM</name>
<accession>A0AAU7QET5</accession>
<evidence type="ECO:0000313" key="2">
    <source>
        <dbReference type="EMBL" id="XBS71610.1"/>
    </source>
</evidence>
<dbReference type="SUPFAM" id="SSF46785">
    <property type="entry name" value="Winged helix' DNA-binding domain"/>
    <property type="match status" value="1"/>
</dbReference>
<reference evidence="2" key="1">
    <citation type="submission" date="2024-06" db="EMBL/GenBank/DDBJ databases">
        <authorList>
            <person name="Coelho C."/>
            <person name="Bento M."/>
            <person name="Garcia E."/>
            <person name="Camelo A."/>
            <person name="Brandao I."/>
            <person name="Espirito Santo C."/>
            <person name="Trovao J."/>
            <person name="Verissimo A."/>
            <person name="Costa J."/>
            <person name="Tiago I."/>
        </authorList>
    </citation>
    <scope>NUCLEOTIDE SEQUENCE</scope>
    <source>
        <strain evidence="2">KWT182</strain>
    </source>
</reference>
<dbReference type="InterPro" id="IPR015102">
    <property type="entry name" value="Tscrpt_reg_HTH_FeoC"/>
</dbReference>
<organism evidence="2">
    <name type="scientific">Acerihabitans sp. KWT182</name>
    <dbReference type="NCBI Taxonomy" id="3157919"/>
    <lineage>
        <taxon>Bacteria</taxon>
        <taxon>Pseudomonadati</taxon>
        <taxon>Pseudomonadota</taxon>
        <taxon>Gammaproteobacteria</taxon>
        <taxon>Enterobacterales</taxon>
        <taxon>Pectobacteriaceae</taxon>
        <taxon>Acerihabitans</taxon>
    </lineage>
</organism>